<evidence type="ECO:0000256" key="1">
    <source>
        <dbReference type="SAM" id="MobiDB-lite"/>
    </source>
</evidence>
<evidence type="ECO:0000313" key="4">
    <source>
        <dbReference type="EMBL" id="WEK14951.1"/>
    </source>
</evidence>
<feature type="region of interest" description="Disordered" evidence="1">
    <location>
        <begin position="1"/>
        <end position="29"/>
    </location>
</feature>
<feature type="transmembrane region" description="Helical" evidence="2">
    <location>
        <begin position="39"/>
        <end position="61"/>
    </location>
</feature>
<evidence type="ECO:0000259" key="3">
    <source>
        <dbReference type="Pfam" id="PF13399"/>
    </source>
</evidence>
<dbReference type="Gene3D" id="3.30.70.2390">
    <property type="match status" value="1"/>
</dbReference>
<organism evidence="4 5">
    <name type="scientific">Candidatus Microbacterium phytovorans</name>
    <dbReference type="NCBI Taxonomy" id="3121374"/>
    <lineage>
        <taxon>Bacteria</taxon>
        <taxon>Bacillati</taxon>
        <taxon>Actinomycetota</taxon>
        <taxon>Actinomycetes</taxon>
        <taxon>Micrococcales</taxon>
        <taxon>Microbacteriaceae</taxon>
        <taxon>Microbacterium</taxon>
    </lineage>
</organism>
<dbReference type="EMBL" id="CP119321">
    <property type="protein sequence ID" value="WEK14951.1"/>
    <property type="molecule type" value="Genomic_DNA"/>
</dbReference>
<feature type="compositionally biased region" description="Basic and acidic residues" evidence="1">
    <location>
        <begin position="1"/>
        <end position="12"/>
    </location>
</feature>
<reference evidence="4" key="1">
    <citation type="submission" date="2023-03" db="EMBL/GenBank/DDBJ databases">
        <title>Andean soil-derived lignocellulolytic bacterial consortium as a source of novel taxa and putative plastic-active enzymes.</title>
        <authorList>
            <person name="Diaz-Garcia L."/>
            <person name="Chuvochina M."/>
            <person name="Feuerriegel G."/>
            <person name="Bunk B."/>
            <person name="Sproer C."/>
            <person name="Streit W.R."/>
            <person name="Rodriguez L.M."/>
            <person name="Overmann J."/>
            <person name="Jimenez D.J."/>
        </authorList>
    </citation>
    <scope>NUCLEOTIDE SEQUENCE</scope>
    <source>
        <strain evidence="4">MAG 4610</strain>
    </source>
</reference>
<feature type="domain" description="LytR/CpsA/Psr regulator C-terminal" evidence="3">
    <location>
        <begin position="89"/>
        <end position="180"/>
    </location>
</feature>
<evidence type="ECO:0000313" key="5">
    <source>
        <dbReference type="Proteomes" id="UP001213972"/>
    </source>
</evidence>
<protein>
    <submittedName>
        <fullName evidence="4">LytR C-terminal domain-containing protein</fullName>
    </submittedName>
</protein>
<dbReference type="AlphaFoldDB" id="A0AAJ5W2I2"/>
<accession>A0AAJ5W2I2</accession>
<name>A0AAJ5W2I2_9MICO</name>
<proteinExistence type="predicted"/>
<dbReference type="Pfam" id="PF13399">
    <property type="entry name" value="LytR_C"/>
    <property type="match status" value="1"/>
</dbReference>
<gene>
    <name evidence="4" type="ORF">P0Y48_07115</name>
</gene>
<evidence type="ECO:0000256" key="2">
    <source>
        <dbReference type="SAM" id="Phobius"/>
    </source>
</evidence>
<sequence>MPNEHPSDRFDTLPDPAESGARRVGAHRAEQPRMRRGRIFLWALVATVVLVALGILGTLWVTGRFAAAPPAAIMPTQGPTATPVVDPSYTVLVLNASTDDTLGASVSADVVAAGWSADDVTAGDAGSHDFPTTTVFYAAEDDEGAARGLAQSIGGAEVEFSEAYQDGDELKQLVIVIGMDRVESTD</sequence>
<keyword evidence="2" id="KW-0812">Transmembrane</keyword>
<keyword evidence="2" id="KW-1133">Transmembrane helix</keyword>
<dbReference type="Proteomes" id="UP001213972">
    <property type="component" value="Chromosome"/>
</dbReference>
<keyword evidence="2" id="KW-0472">Membrane</keyword>
<dbReference type="InterPro" id="IPR027381">
    <property type="entry name" value="LytR/CpsA/Psr_C"/>
</dbReference>